<sequence>MASTAAAAGAASSIRTAKRTLRKSMATRLSSIDPQDLRAQSHKVTSRILASSTYRSARNISIYVSTDTGEVETDELCRCTLADETKRLYVPLFATPAPTALGEQGKVGFAPDMRMLQLRSLAEYEGMKRNRWGIREPEDWVVDDPETHGAVESDVSHRRPRPDALDAASGGEGLDLILAPGVAFDVFAGRLGHGKGYYDRYLSQAEAWAAKRGKQGPVCVALGLREQVLPEGERVPADERDRVLDGIVTPDGVLRGHEDRGKWQGS</sequence>
<keyword evidence="8" id="KW-1185">Reference proteome</keyword>
<accession>A0A316UNC9</accession>
<dbReference type="InterPro" id="IPR037171">
    <property type="entry name" value="NagB/RpiA_transferase-like"/>
</dbReference>
<organism evidence="7 8">
    <name type="scientific">Jaminaea rosea</name>
    <dbReference type="NCBI Taxonomy" id="1569628"/>
    <lineage>
        <taxon>Eukaryota</taxon>
        <taxon>Fungi</taxon>
        <taxon>Dikarya</taxon>
        <taxon>Basidiomycota</taxon>
        <taxon>Ustilaginomycotina</taxon>
        <taxon>Exobasidiomycetes</taxon>
        <taxon>Microstromatales</taxon>
        <taxon>Microstromatales incertae sedis</taxon>
        <taxon>Jaminaea</taxon>
    </lineage>
</organism>
<dbReference type="GeneID" id="37029664"/>
<dbReference type="GO" id="GO:0016740">
    <property type="term" value="F:transferase activity"/>
    <property type="evidence" value="ECO:0007669"/>
    <property type="project" value="UniProtKB-KW"/>
</dbReference>
<reference evidence="7 8" key="1">
    <citation type="journal article" date="2018" name="Mol. Biol. Evol.">
        <title>Broad Genomic Sampling Reveals a Smut Pathogenic Ancestry of the Fungal Clade Ustilaginomycotina.</title>
        <authorList>
            <person name="Kijpornyongpan T."/>
            <person name="Mondo S.J."/>
            <person name="Barry K."/>
            <person name="Sandor L."/>
            <person name="Lee J."/>
            <person name="Lipzen A."/>
            <person name="Pangilinan J."/>
            <person name="LaButti K."/>
            <person name="Hainaut M."/>
            <person name="Henrissat B."/>
            <person name="Grigoriev I.V."/>
            <person name="Spatafora J.W."/>
            <person name="Aime M.C."/>
        </authorList>
    </citation>
    <scope>NUCLEOTIDE SEQUENCE [LARGE SCALE GENOMIC DNA]</scope>
    <source>
        <strain evidence="7 8">MCA 5214</strain>
    </source>
</reference>
<dbReference type="AlphaFoldDB" id="A0A316UNC9"/>
<protein>
    <recommendedName>
        <fullName evidence="5">5-formyltetrahydrofolate cyclo-ligase</fullName>
        <ecNumber evidence="5">6.3.3.2</ecNumber>
    </recommendedName>
</protein>
<name>A0A316UNC9_9BASI</name>
<evidence type="ECO:0000313" key="7">
    <source>
        <dbReference type="EMBL" id="PWN25861.1"/>
    </source>
</evidence>
<evidence type="ECO:0000256" key="2">
    <source>
        <dbReference type="ARBA" id="ARBA00022741"/>
    </source>
</evidence>
<dbReference type="InterPro" id="IPR024185">
    <property type="entry name" value="FTHF_cligase-like_sf"/>
</dbReference>
<dbReference type="SUPFAM" id="SSF100950">
    <property type="entry name" value="NagB/RpiA/CoA transferase-like"/>
    <property type="match status" value="1"/>
</dbReference>
<feature type="compositionally biased region" description="Basic and acidic residues" evidence="6">
    <location>
        <begin position="145"/>
        <end position="164"/>
    </location>
</feature>
<evidence type="ECO:0000256" key="4">
    <source>
        <dbReference type="ARBA" id="ARBA00036539"/>
    </source>
</evidence>
<evidence type="ECO:0000256" key="1">
    <source>
        <dbReference type="ARBA" id="ARBA00010638"/>
    </source>
</evidence>
<dbReference type="Gene3D" id="3.40.50.10420">
    <property type="entry name" value="NagB/RpiA/CoA transferase-like"/>
    <property type="match status" value="1"/>
</dbReference>
<comment type="similarity">
    <text evidence="1">Belongs to the 5-formyltetrahydrofolate cyclo-ligase family.</text>
</comment>
<keyword evidence="7" id="KW-0808">Transferase</keyword>
<dbReference type="EMBL" id="KZ819674">
    <property type="protein sequence ID" value="PWN25861.1"/>
    <property type="molecule type" value="Genomic_DNA"/>
</dbReference>
<dbReference type="Proteomes" id="UP000245884">
    <property type="component" value="Unassembled WGS sequence"/>
</dbReference>
<feature type="region of interest" description="Disordered" evidence="6">
    <location>
        <begin position="143"/>
        <end position="166"/>
    </location>
</feature>
<comment type="catalytic activity">
    <reaction evidence="4">
        <text>(6S)-5-formyl-5,6,7,8-tetrahydrofolate + ATP = (6R)-5,10-methenyltetrahydrofolate + ADP + phosphate</text>
        <dbReference type="Rhea" id="RHEA:10488"/>
        <dbReference type="ChEBI" id="CHEBI:30616"/>
        <dbReference type="ChEBI" id="CHEBI:43474"/>
        <dbReference type="ChEBI" id="CHEBI:57455"/>
        <dbReference type="ChEBI" id="CHEBI:57457"/>
        <dbReference type="ChEBI" id="CHEBI:456216"/>
        <dbReference type="EC" id="6.3.3.2"/>
    </reaction>
</comment>
<evidence type="ECO:0000313" key="8">
    <source>
        <dbReference type="Proteomes" id="UP000245884"/>
    </source>
</evidence>
<keyword evidence="2" id="KW-0547">Nucleotide-binding</keyword>
<dbReference type="InterPro" id="IPR002698">
    <property type="entry name" value="FTHF_cligase"/>
</dbReference>
<dbReference type="PANTHER" id="PTHR23407">
    <property type="entry name" value="ATPASE INHIBITOR/5-FORMYLTETRAHYDROFOLATE CYCLO-LIGASE"/>
    <property type="match status" value="1"/>
</dbReference>
<dbReference type="STRING" id="1569628.A0A316UNC9"/>
<proteinExistence type="inferred from homology"/>
<dbReference type="GO" id="GO:0005739">
    <property type="term" value="C:mitochondrion"/>
    <property type="evidence" value="ECO:0007669"/>
    <property type="project" value="TreeGrafter"/>
</dbReference>
<dbReference type="OrthoDB" id="2015992at2759"/>
<dbReference type="GO" id="GO:0005524">
    <property type="term" value="F:ATP binding"/>
    <property type="evidence" value="ECO:0007669"/>
    <property type="project" value="UniProtKB-KW"/>
</dbReference>
<evidence type="ECO:0000256" key="5">
    <source>
        <dbReference type="ARBA" id="ARBA00038966"/>
    </source>
</evidence>
<dbReference type="PANTHER" id="PTHR23407:SF1">
    <property type="entry name" value="5-FORMYLTETRAHYDROFOLATE CYCLO-LIGASE"/>
    <property type="match status" value="1"/>
</dbReference>
<dbReference type="EC" id="6.3.3.2" evidence="5"/>
<evidence type="ECO:0000256" key="6">
    <source>
        <dbReference type="SAM" id="MobiDB-lite"/>
    </source>
</evidence>
<dbReference type="GO" id="GO:0009396">
    <property type="term" value="P:folic acid-containing compound biosynthetic process"/>
    <property type="evidence" value="ECO:0007669"/>
    <property type="project" value="TreeGrafter"/>
</dbReference>
<dbReference type="RefSeq" id="XP_025360473.1">
    <property type="nucleotide sequence ID" value="XM_025507841.1"/>
</dbReference>
<dbReference type="GO" id="GO:0035999">
    <property type="term" value="P:tetrahydrofolate interconversion"/>
    <property type="evidence" value="ECO:0007669"/>
    <property type="project" value="TreeGrafter"/>
</dbReference>
<dbReference type="Pfam" id="PF01812">
    <property type="entry name" value="5-FTHF_cyc-lig"/>
    <property type="match status" value="1"/>
</dbReference>
<keyword evidence="3" id="KW-0067">ATP-binding</keyword>
<gene>
    <name evidence="7" type="ORF">BDZ90DRAFT_255088</name>
</gene>
<evidence type="ECO:0000256" key="3">
    <source>
        <dbReference type="ARBA" id="ARBA00022840"/>
    </source>
</evidence>
<dbReference type="GO" id="GO:0030272">
    <property type="term" value="F:5-formyltetrahydrofolate cyclo-ligase activity"/>
    <property type="evidence" value="ECO:0007669"/>
    <property type="project" value="UniProtKB-EC"/>
</dbReference>